<organism evidence="1 2">
    <name type="scientific">Portunus trituberculatus</name>
    <name type="common">Swimming crab</name>
    <name type="synonym">Neptunus trituberculatus</name>
    <dbReference type="NCBI Taxonomy" id="210409"/>
    <lineage>
        <taxon>Eukaryota</taxon>
        <taxon>Metazoa</taxon>
        <taxon>Ecdysozoa</taxon>
        <taxon>Arthropoda</taxon>
        <taxon>Crustacea</taxon>
        <taxon>Multicrustacea</taxon>
        <taxon>Malacostraca</taxon>
        <taxon>Eumalacostraca</taxon>
        <taxon>Eucarida</taxon>
        <taxon>Decapoda</taxon>
        <taxon>Pleocyemata</taxon>
        <taxon>Brachyura</taxon>
        <taxon>Eubrachyura</taxon>
        <taxon>Portunoidea</taxon>
        <taxon>Portunidae</taxon>
        <taxon>Portuninae</taxon>
        <taxon>Portunus</taxon>
    </lineage>
</organism>
<evidence type="ECO:0000313" key="1">
    <source>
        <dbReference type="EMBL" id="MPC74567.1"/>
    </source>
</evidence>
<sequence>MTFVSKNMRRHNRPNKMIYCAALRVPTTPLCAPLTRISFHSYSLAG</sequence>
<name>A0A5B7HZ93_PORTR</name>
<evidence type="ECO:0000313" key="2">
    <source>
        <dbReference type="Proteomes" id="UP000324222"/>
    </source>
</evidence>
<keyword evidence="2" id="KW-1185">Reference proteome</keyword>
<dbReference type="EMBL" id="VSRR010039195">
    <property type="protein sequence ID" value="MPC74567.1"/>
    <property type="molecule type" value="Genomic_DNA"/>
</dbReference>
<dbReference type="AlphaFoldDB" id="A0A5B7HZ93"/>
<gene>
    <name evidence="1" type="ORF">E2C01_068931</name>
</gene>
<accession>A0A5B7HZ93</accession>
<protein>
    <submittedName>
        <fullName evidence="1">Uncharacterized protein</fullName>
    </submittedName>
</protein>
<proteinExistence type="predicted"/>
<dbReference type="Proteomes" id="UP000324222">
    <property type="component" value="Unassembled WGS sequence"/>
</dbReference>
<reference evidence="1 2" key="1">
    <citation type="submission" date="2019-05" db="EMBL/GenBank/DDBJ databases">
        <title>Another draft genome of Portunus trituberculatus and its Hox gene families provides insights of decapod evolution.</title>
        <authorList>
            <person name="Jeong J.-H."/>
            <person name="Song I."/>
            <person name="Kim S."/>
            <person name="Choi T."/>
            <person name="Kim D."/>
            <person name="Ryu S."/>
            <person name="Kim W."/>
        </authorList>
    </citation>
    <scope>NUCLEOTIDE SEQUENCE [LARGE SCALE GENOMIC DNA]</scope>
    <source>
        <tissue evidence="1">Muscle</tissue>
    </source>
</reference>
<comment type="caution">
    <text evidence="1">The sequence shown here is derived from an EMBL/GenBank/DDBJ whole genome shotgun (WGS) entry which is preliminary data.</text>
</comment>